<dbReference type="Proteomes" id="UP000037854">
    <property type="component" value="Unassembled WGS sequence"/>
</dbReference>
<evidence type="ECO:0000313" key="1">
    <source>
        <dbReference type="EMBL" id="KPH70893.1"/>
    </source>
</evidence>
<dbReference type="RefSeq" id="WP_060669265.1">
    <property type="nucleotide sequence ID" value="NZ_LGTK01000099.1"/>
</dbReference>
<reference evidence="1 2" key="1">
    <citation type="submission" date="2015-07" db="EMBL/GenBank/DDBJ databases">
        <title>High-quality draft genome sequence of Oceanobacillus caeni HM6, a bacillus isolated from a human feces.</title>
        <authorList>
            <person name="Kumar J."/>
            <person name="Verma M.K."/>
            <person name="Pandey R."/>
            <person name="Bhambi M."/>
            <person name="Chauhan N."/>
        </authorList>
    </citation>
    <scope>NUCLEOTIDE SEQUENCE [LARGE SCALE GENOMIC DNA]</scope>
    <source>
        <strain evidence="1 2">HM6</strain>
    </source>
</reference>
<comment type="caution">
    <text evidence="1">The sequence shown here is derived from an EMBL/GenBank/DDBJ whole genome shotgun (WGS) entry which is preliminary data.</text>
</comment>
<accession>A0ABR5MFJ7</accession>
<name>A0ABR5MFJ7_9BACI</name>
<protein>
    <submittedName>
        <fullName evidence="1">Uncharacterized protein</fullName>
    </submittedName>
</protein>
<dbReference type="EMBL" id="LGTK01000099">
    <property type="protein sequence ID" value="KPH70893.1"/>
    <property type="molecule type" value="Genomic_DNA"/>
</dbReference>
<proteinExistence type="predicted"/>
<evidence type="ECO:0000313" key="2">
    <source>
        <dbReference type="Proteomes" id="UP000037854"/>
    </source>
</evidence>
<sequence>MRGRAKIIAGRAIRVGHYSLLKVVILLSSIVGSTTRTVVKIFDVETELIHLADYEKFSGARNYGI</sequence>
<gene>
    <name evidence="1" type="ORF">AFL42_16555</name>
</gene>
<organism evidence="1 2">
    <name type="scientific">Oceanobacillus caeni</name>
    <dbReference type="NCBI Taxonomy" id="405946"/>
    <lineage>
        <taxon>Bacteria</taxon>
        <taxon>Bacillati</taxon>
        <taxon>Bacillota</taxon>
        <taxon>Bacilli</taxon>
        <taxon>Bacillales</taxon>
        <taxon>Bacillaceae</taxon>
        <taxon>Oceanobacillus</taxon>
    </lineage>
</organism>
<keyword evidence="2" id="KW-1185">Reference proteome</keyword>